<name>A0A0F9AFL8_9ZZZZ</name>
<evidence type="ECO:0000313" key="1">
    <source>
        <dbReference type="EMBL" id="KKK77314.1"/>
    </source>
</evidence>
<proteinExistence type="predicted"/>
<accession>A0A0F9AFL8</accession>
<dbReference type="AlphaFoldDB" id="A0A0F9AFL8"/>
<feature type="non-terminal residue" evidence="1">
    <location>
        <position position="45"/>
    </location>
</feature>
<organism evidence="1">
    <name type="scientific">marine sediment metagenome</name>
    <dbReference type="NCBI Taxonomy" id="412755"/>
    <lineage>
        <taxon>unclassified sequences</taxon>
        <taxon>metagenomes</taxon>
        <taxon>ecological metagenomes</taxon>
    </lineage>
</organism>
<reference evidence="1" key="1">
    <citation type="journal article" date="2015" name="Nature">
        <title>Complex archaea that bridge the gap between prokaryotes and eukaryotes.</title>
        <authorList>
            <person name="Spang A."/>
            <person name="Saw J.H."/>
            <person name="Jorgensen S.L."/>
            <person name="Zaremba-Niedzwiedzka K."/>
            <person name="Martijn J."/>
            <person name="Lind A.E."/>
            <person name="van Eijk R."/>
            <person name="Schleper C."/>
            <person name="Guy L."/>
            <person name="Ettema T.J."/>
        </authorList>
    </citation>
    <scope>NUCLEOTIDE SEQUENCE</scope>
</reference>
<comment type="caution">
    <text evidence="1">The sequence shown here is derived from an EMBL/GenBank/DDBJ whole genome shotgun (WGS) entry which is preliminary data.</text>
</comment>
<gene>
    <name evidence="1" type="ORF">LCGC14_2854830</name>
</gene>
<dbReference type="EMBL" id="LAZR01055012">
    <property type="protein sequence ID" value="KKK77314.1"/>
    <property type="molecule type" value="Genomic_DNA"/>
</dbReference>
<protein>
    <submittedName>
        <fullName evidence="1">Uncharacterized protein</fullName>
    </submittedName>
</protein>
<sequence length="45" mass="4681">MPTKTWTTTAEFETGTYTGLTTSGDELVLGISAGTWSIGGSINAR</sequence>